<dbReference type="OrthoDB" id="9804310at2"/>
<accession>A0A0J6T0D4</accession>
<keyword evidence="1 3" id="KW-0315">Glutamine amidotransferase</keyword>
<organism evidence="3 4">
    <name type="scientific">Methylobacterium variabile</name>
    <dbReference type="NCBI Taxonomy" id="298794"/>
    <lineage>
        <taxon>Bacteria</taxon>
        <taxon>Pseudomonadati</taxon>
        <taxon>Pseudomonadota</taxon>
        <taxon>Alphaproteobacteria</taxon>
        <taxon>Hyphomicrobiales</taxon>
        <taxon>Methylobacteriaceae</taxon>
        <taxon>Methylobacterium</taxon>
    </lineage>
</organism>
<dbReference type="EMBL" id="LABY01000059">
    <property type="protein sequence ID" value="KMO39449.1"/>
    <property type="molecule type" value="Genomic_DNA"/>
</dbReference>
<evidence type="ECO:0000313" key="3">
    <source>
        <dbReference type="EMBL" id="KMO39449.1"/>
    </source>
</evidence>
<dbReference type="PATRIC" id="fig|298794.3.peg.6534"/>
<evidence type="ECO:0000313" key="4">
    <source>
        <dbReference type="Proteomes" id="UP000035955"/>
    </source>
</evidence>
<dbReference type="Proteomes" id="UP000035955">
    <property type="component" value="Unassembled WGS sequence"/>
</dbReference>
<dbReference type="PANTHER" id="PTHR43187">
    <property type="entry name" value="GLUTAMINE AMIDOTRANSFERASE DUG3-RELATED"/>
    <property type="match status" value="1"/>
</dbReference>
<reference evidence="3 4" key="1">
    <citation type="submission" date="2015-03" db="EMBL/GenBank/DDBJ databases">
        <title>Genome sequencing of Methylobacterium variabile DSM 16961.</title>
        <authorList>
            <person name="Chaudhry V."/>
            <person name="Patil P.B."/>
        </authorList>
    </citation>
    <scope>NUCLEOTIDE SEQUENCE [LARGE SCALE GENOMIC DNA]</scope>
    <source>
        <strain evidence="3 4">DSM 16961</strain>
    </source>
</reference>
<dbReference type="GO" id="GO:0016740">
    <property type="term" value="F:transferase activity"/>
    <property type="evidence" value="ECO:0007669"/>
    <property type="project" value="UniProtKB-KW"/>
</dbReference>
<dbReference type="InterPro" id="IPR052373">
    <property type="entry name" value="Gamma-glu_amide_hydrolase"/>
</dbReference>
<dbReference type="Pfam" id="PF13230">
    <property type="entry name" value="GATase_4"/>
    <property type="match status" value="1"/>
</dbReference>
<dbReference type="Gene3D" id="3.60.20.10">
    <property type="entry name" value="Glutamine Phosphoribosylpyrophosphate, subunit 1, domain 1"/>
    <property type="match status" value="1"/>
</dbReference>
<proteinExistence type="predicted"/>
<comment type="caution">
    <text evidence="3">The sequence shown here is derived from an EMBL/GenBank/DDBJ whole genome shotgun (WGS) entry which is preliminary data.</text>
</comment>
<keyword evidence="4" id="KW-1185">Reference proteome</keyword>
<dbReference type="AlphaFoldDB" id="A0A0J6T0D4"/>
<gene>
    <name evidence="3" type="ORF">VQ02_09960</name>
</gene>
<dbReference type="RefSeq" id="WP_048444023.1">
    <property type="nucleotide sequence ID" value="NZ_LABY01000059.1"/>
</dbReference>
<dbReference type="InterPro" id="IPR017932">
    <property type="entry name" value="GATase_2_dom"/>
</dbReference>
<dbReference type="CDD" id="cd01908">
    <property type="entry name" value="YafJ"/>
    <property type="match status" value="1"/>
</dbReference>
<dbReference type="InterPro" id="IPR029055">
    <property type="entry name" value="Ntn_hydrolases_N"/>
</dbReference>
<keyword evidence="3" id="KW-0808">Transferase</keyword>
<dbReference type="PROSITE" id="PS51278">
    <property type="entry name" value="GATASE_TYPE_2"/>
    <property type="match status" value="1"/>
</dbReference>
<sequence length="263" mass="28624">MCRFLAYHGDPVYLDELVCAPTHSLVHQSLHAAEAQTETNGDGFGIGWYGERPEPGLYRDVRPAWSDENLRSLSQQIRARTFFAHVRASTGTATTRANCHPFAHGRHLFMHNGQIGGYPRIRRRLEALIPDALYEARQGTTDSEALFLLALAHGLDQDPVGAMAASLAAARTLMREAGVDEPLRFTAVLTDGESLTAYRWACDGRPPSLYWRETGTGLAVVSEPIDGRRAGWAEVPKGGTLLARPGEPVRVVGPDEGGLRAAA</sequence>
<evidence type="ECO:0000259" key="2">
    <source>
        <dbReference type="PROSITE" id="PS51278"/>
    </source>
</evidence>
<name>A0A0J6T0D4_9HYPH</name>
<evidence type="ECO:0000256" key="1">
    <source>
        <dbReference type="ARBA" id="ARBA00022962"/>
    </source>
</evidence>
<protein>
    <submittedName>
        <fullName evidence="3">Glutamine amidotransferase</fullName>
    </submittedName>
</protein>
<dbReference type="InterPro" id="IPR026869">
    <property type="entry name" value="EgtC-like"/>
</dbReference>
<dbReference type="SUPFAM" id="SSF56235">
    <property type="entry name" value="N-terminal nucleophile aminohydrolases (Ntn hydrolases)"/>
    <property type="match status" value="1"/>
</dbReference>
<feature type="domain" description="Glutamine amidotransferase type-2" evidence="2">
    <location>
        <begin position="2"/>
        <end position="263"/>
    </location>
</feature>
<dbReference type="PANTHER" id="PTHR43187:SF1">
    <property type="entry name" value="GLUTAMINE AMIDOTRANSFERASE DUG3-RELATED"/>
    <property type="match status" value="1"/>
</dbReference>